<evidence type="ECO:0000313" key="1">
    <source>
        <dbReference type="EMBL" id="MFL0270169.1"/>
    </source>
</evidence>
<accession>A0ABW8TY51</accession>
<sequence length="55" mass="6646">MNKEYIKKLKKLVSNTNLRNNQDILSVDIKLASNQKDDAQRVKEYIYERISYKRK</sequence>
<dbReference type="RefSeq" id="WP_406766801.1">
    <property type="nucleotide sequence ID" value="NZ_JBJHZY010000006.1"/>
</dbReference>
<dbReference type="Proteomes" id="UP001623661">
    <property type="component" value="Unassembled WGS sequence"/>
</dbReference>
<comment type="caution">
    <text evidence="1">The sequence shown here is derived from an EMBL/GenBank/DDBJ whole genome shotgun (WGS) entry which is preliminary data.</text>
</comment>
<organism evidence="1 2">
    <name type="scientific">Candidatus Clostridium radicumherbarum</name>
    <dbReference type="NCBI Taxonomy" id="3381662"/>
    <lineage>
        <taxon>Bacteria</taxon>
        <taxon>Bacillati</taxon>
        <taxon>Bacillota</taxon>
        <taxon>Clostridia</taxon>
        <taxon>Eubacteriales</taxon>
        <taxon>Clostridiaceae</taxon>
        <taxon>Clostridium</taxon>
    </lineage>
</organism>
<dbReference type="EMBL" id="JBJHZY010000006">
    <property type="protein sequence ID" value="MFL0270169.1"/>
    <property type="molecule type" value="Genomic_DNA"/>
</dbReference>
<keyword evidence="2" id="KW-1185">Reference proteome</keyword>
<reference evidence="1 2" key="1">
    <citation type="submission" date="2024-11" db="EMBL/GenBank/DDBJ databases">
        <authorList>
            <person name="Heng Y.C."/>
            <person name="Lim A.C.H."/>
            <person name="Lee J.K.Y."/>
            <person name="Kittelmann S."/>
        </authorList>
    </citation>
    <scope>NUCLEOTIDE SEQUENCE [LARGE SCALE GENOMIC DNA]</scope>
    <source>
        <strain evidence="1 2">WILCCON 0202</strain>
    </source>
</reference>
<protein>
    <submittedName>
        <fullName evidence="1">Uncharacterized protein</fullName>
    </submittedName>
</protein>
<name>A0ABW8TY51_9CLOT</name>
<gene>
    <name evidence="1" type="ORF">ACJDUH_18980</name>
</gene>
<proteinExistence type="predicted"/>
<evidence type="ECO:0000313" key="2">
    <source>
        <dbReference type="Proteomes" id="UP001623661"/>
    </source>
</evidence>